<evidence type="ECO:0000256" key="3">
    <source>
        <dbReference type="SAM" id="SignalP"/>
    </source>
</evidence>
<dbReference type="PANTHER" id="PTHR30469:SF15">
    <property type="entry name" value="HLYD FAMILY OF SECRETION PROTEINS"/>
    <property type="match status" value="1"/>
</dbReference>
<dbReference type="InterPro" id="IPR058627">
    <property type="entry name" value="MdtA-like_C"/>
</dbReference>
<feature type="chain" id="PRO_5037357246" evidence="3">
    <location>
        <begin position="29"/>
        <end position="397"/>
    </location>
</feature>
<name>A0A917I3Q1_9HYPH</name>
<dbReference type="GO" id="GO:1990281">
    <property type="term" value="C:efflux pump complex"/>
    <property type="evidence" value="ECO:0007669"/>
    <property type="project" value="TreeGrafter"/>
</dbReference>
<feature type="coiled-coil region" evidence="2">
    <location>
        <begin position="113"/>
        <end position="140"/>
    </location>
</feature>
<dbReference type="PANTHER" id="PTHR30469">
    <property type="entry name" value="MULTIDRUG RESISTANCE PROTEIN MDTA"/>
    <property type="match status" value="1"/>
</dbReference>
<dbReference type="NCBIfam" id="TIGR01730">
    <property type="entry name" value="RND_mfp"/>
    <property type="match status" value="1"/>
</dbReference>
<evidence type="ECO:0000256" key="1">
    <source>
        <dbReference type="ARBA" id="ARBA00009477"/>
    </source>
</evidence>
<comment type="caution">
    <text evidence="6">The sequence shown here is derived from an EMBL/GenBank/DDBJ whole genome shotgun (WGS) entry which is preliminary data.</text>
</comment>
<dbReference type="AlphaFoldDB" id="A0A917I3Q1"/>
<protein>
    <submittedName>
        <fullName evidence="6">Hemolysin D</fullName>
    </submittedName>
</protein>
<sequence length="397" mass="41250">MIAARLFVLPLATLVAAPLAAPAWSADAAPAPAILSVPAVTVAQAARREMTDRVVVSGTLTARDEVLVSAEIDGLRVTELLADEGDVVKAGQVLARLSRETLETQLAQNDASLARAEAGIAQARSQIAQAEASQVEAQAALGRAQALLKSGNVTQEVLDQRVSVARVADGRLAAARDGLAVAQADRAQSAAQRSELQVRLARTEIKAPAAGVVSRRSVKLGGLSAMAGDPMFRIIANGDVELEAEVLEVHLASLKAGAPAIVRVRDGEDLRGEVRLLPAEVDRTTRVGKVRIRLPQDRSLRVGAFARGEIIVAQREGVATPASALVFGQDGVTVHVVKDDKVEVRPVKIGIVAGGYAEIASGLQAGETVVARAAGFLRQGDAVRVVAATQPAKGAQQ</sequence>
<dbReference type="Gene3D" id="1.10.287.470">
    <property type="entry name" value="Helix hairpin bin"/>
    <property type="match status" value="1"/>
</dbReference>
<dbReference type="SUPFAM" id="SSF111369">
    <property type="entry name" value="HlyD-like secretion proteins"/>
    <property type="match status" value="2"/>
</dbReference>
<dbReference type="Gene3D" id="2.40.50.100">
    <property type="match status" value="1"/>
</dbReference>
<dbReference type="Pfam" id="PF25967">
    <property type="entry name" value="RND-MFP_C"/>
    <property type="match status" value="1"/>
</dbReference>
<comment type="similarity">
    <text evidence="1">Belongs to the membrane fusion protein (MFP) (TC 8.A.1) family.</text>
</comment>
<feature type="signal peptide" evidence="3">
    <location>
        <begin position="1"/>
        <end position="28"/>
    </location>
</feature>
<evidence type="ECO:0000259" key="5">
    <source>
        <dbReference type="Pfam" id="PF25967"/>
    </source>
</evidence>
<keyword evidence="2" id="KW-0175">Coiled coil</keyword>
<accession>A0A917I3Q1</accession>
<evidence type="ECO:0000313" key="7">
    <source>
        <dbReference type="Proteomes" id="UP000603912"/>
    </source>
</evidence>
<proteinExistence type="inferred from homology"/>
<dbReference type="RefSeq" id="WP_188516172.1">
    <property type="nucleotide sequence ID" value="NZ_BMES01000001.1"/>
</dbReference>
<reference evidence="6" key="1">
    <citation type="journal article" date="2014" name="Int. J. Syst. Evol. Microbiol.">
        <title>Complete genome sequence of Corynebacterium casei LMG S-19264T (=DSM 44701T), isolated from a smear-ripened cheese.</title>
        <authorList>
            <consortium name="US DOE Joint Genome Institute (JGI-PGF)"/>
            <person name="Walter F."/>
            <person name="Albersmeier A."/>
            <person name="Kalinowski J."/>
            <person name="Ruckert C."/>
        </authorList>
    </citation>
    <scope>NUCLEOTIDE SEQUENCE</scope>
    <source>
        <strain evidence="6">CGMCC 1.12214</strain>
    </source>
</reference>
<evidence type="ECO:0000256" key="2">
    <source>
        <dbReference type="SAM" id="Coils"/>
    </source>
</evidence>
<dbReference type="Pfam" id="PF25954">
    <property type="entry name" value="Beta-barrel_RND_2"/>
    <property type="match status" value="1"/>
</dbReference>
<dbReference type="Proteomes" id="UP000603912">
    <property type="component" value="Unassembled WGS sequence"/>
</dbReference>
<organism evidence="6 7">
    <name type="scientific">Alsobacter metallidurans</name>
    <dbReference type="NCBI Taxonomy" id="340221"/>
    <lineage>
        <taxon>Bacteria</taxon>
        <taxon>Pseudomonadati</taxon>
        <taxon>Pseudomonadota</taxon>
        <taxon>Alphaproteobacteria</taxon>
        <taxon>Hyphomicrobiales</taxon>
        <taxon>Alsobacteraceae</taxon>
        <taxon>Alsobacter</taxon>
    </lineage>
</organism>
<dbReference type="Gene3D" id="2.40.420.20">
    <property type="match status" value="1"/>
</dbReference>
<reference evidence="6" key="2">
    <citation type="submission" date="2020-09" db="EMBL/GenBank/DDBJ databases">
        <authorList>
            <person name="Sun Q."/>
            <person name="Zhou Y."/>
        </authorList>
    </citation>
    <scope>NUCLEOTIDE SEQUENCE</scope>
    <source>
        <strain evidence="6">CGMCC 1.12214</strain>
    </source>
</reference>
<dbReference type="InterPro" id="IPR006143">
    <property type="entry name" value="RND_pump_MFP"/>
</dbReference>
<dbReference type="Gene3D" id="2.40.30.170">
    <property type="match status" value="1"/>
</dbReference>
<gene>
    <name evidence="6" type="ORF">GCM10007036_05260</name>
</gene>
<keyword evidence="3" id="KW-0732">Signal</keyword>
<evidence type="ECO:0000313" key="6">
    <source>
        <dbReference type="EMBL" id="GGH09291.1"/>
    </source>
</evidence>
<feature type="domain" description="CusB-like beta-barrel" evidence="4">
    <location>
        <begin position="242"/>
        <end position="309"/>
    </location>
</feature>
<dbReference type="InterPro" id="IPR058792">
    <property type="entry name" value="Beta-barrel_RND_2"/>
</dbReference>
<evidence type="ECO:0000259" key="4">
    <source>
        <dbReference type="Pfam" id="PF25954"/>
    </source>
</evidence>
<keyword evidence="7" id="KW-1185">Reference proteome</keyword>
<dbReference type="EMBL" id="BMES01000001">
    <property type="protein sequence ID" value="GGH09291.1"/>
    <property type="molecule type" value="Genomic_DNA"/>
</dbReference>
<feature type="domain" description="Multidrug resistance protein MdtA-like C-terminal permuted SH3" evidence="5">
    <location>
        <begin position="320"/>
        <end position="370"/>
    </location>
</feature>
<dbReference type="GO" id="GO:0015562">
    <property type="term" value="F:efflux transmembrane transporter activity"/>
    <property type="evidence" value="ECO:0007669"/>
    <property type="project" value="TreeGrafter"/>
</dbReference>